<feature type="domain" description="EF-hand" evidence="10">
    <location>
        <begin position="571"/>
        <end position="606"/>
    </location>
</feature>
<evidence type="ECO:0000259" key="10">
    <source>
        <dbReference type="PROSITE" id="PS50222"/>
    </source>
</evidence>
<evidence type="ECO:0000256" key="7">
    <source>
        <dbReference type="SAM" id="Coils"/>
    </source>
</evidence>
<feature type="transmembrane region" description="Helical" evidence="9">
    <location>
        <begin position="452"/>
        <end position="474"/>
    </location>
</feature>
<comment type="subcellular location">
    <subcellularLocation>
        <location evidence="1">Plastid</location>
        <location evidence="1">Chloroplast membrane</location>
        <topology evidence="1">Multi-pass membrane protein</topology>
    </subcellularLocation>
</comment>
<evidence type="ECO:0000256" key="1">
    <source>
        <dbReference type="ARBA" id="ARBA00004508"/>
    </source>
</evidence>
<comment type="similarity">
    <text evidence="2">Belongs to the Tic20 family.</text>
</comment>
<dbReference type="EMBL" id="JALLBG020000070">
    <property type="protein sequence ID" value="KAL3768037.1"/>
    <property type="molecule type" value="Genomic_DNA"/>
</dbReference>
<feature type="region of interest" description="Disordered" evidence="8">
    <location>
        <begin position="289"/>
        <end position="316"/>
    </location>
</feature>
<dbReference type="InterPro" id="IPR011992">
    <property type="entry name" value="EF-hand-dom_pair"/>
</dbReference>
<feature type="coiled-coil region" evidence="7">
    <location>
        <begin position="636"/>
        <end position="681"/>
    </location>
</feature>
<feature type="region of interest" description="Disordered" evidence="8">
    <location>
        <begin position="81"/>
        <end position="105"/>
    </location>
</feature>
<accession>A0ABD3N0H8</accession>
<comment type="caution">
    <text evidence="11">The sequence shown here is derived from an EMBL/GenBank/DDBJ whole genome shotgun (WGS) entry which is preliminary data.</text>
</comment>
<keyword evidence="12" id="KW-1185">Reference proteome</keyword>
<evidence type="ECO:0000256" key="4">
    <source>
        <dbReference type="ARBA" id="ARBA00022837"/>
    </source>
</evidence>
<evidence type="ECO:0000256" key="2">
    <source>
        <dbReference type="ARBA" id="ARBA00009596"/>
    </source>
</evidence>
<reference evidence="11 12" key="1">
    <citation type="submission" date="2024-10" db="EMBL/GenBank/DDBJ databases">
        <title>Updated reference genomes for cyclostephanoid diatoms.</title>
        <authorList>
            <person name="Roberts W.R."/>
            <person name="Alverson A.J."/>
        </authorList>
    </citation>
    <scope>NUCLEOTIDE SEQUENCE [LARGE SCALE GENOMIC DNA]</scope>
    <source>
        <strain evidence="11 12">AJA232-27</strain>
    </source>
</reference>
<sequence>MSTIRNLSGAPSFGNSAIDSERGGRRRALSYTFDGDLSSFTSPSLTSRMSHLAHRRDNRHHNLAGEVIGPSVLQPSQSFPYRPRIPSNNYNNISSTRGDVSTRSPVPHYPPFPPSIPKMPSPPSGGGMFRKFRSSTWDSAGMHQRMSPTTSMLIRSSSDSTDLNLSPDTAAISDNKHSVNLNGRIGGNFSDIATMEMVEDSLSEHSSDVEEGTSCDMMNRSLHSSVHDDMQHEEKYLLPTCQNNDVSFASDQAVDLNDLVVSKSVTFLEDVHDNNELLPTALQWEGSNSENEGSEVLASSSSHLGSHSTINRQSSFSREKNKLNPFGNLSYSLIGSFIVRCAPCFWCSKKLGTSPTDREILLRLNVLCTFFCATQFIIGILSFVYRYTGYTKDIADAKKSGTEESLVISPLVSIDMWSLQTFVYTLSLLSAVLGIGSMFAQRSIREVNLVGSVRWMWCLFWLLPIQIFFMIGLFESLVTMHQHFKTTAIAAVAISAAEAFVTNPAARAQLPATRAASFITPSNIIPSSASVFQLYGTEDDNAQDNEIERLKKMAAKLRAEAAALEADKANQLALAAEKAFRKFDINLDGEVSLSELKAGLEKELKTEISEQRVMQLMDVFDKSGDGALQLDDFVTVDRFRNQLEALAREEKRLAEEAAKEAKLMEQKALLAEAKLEFLNEKEPTLSDRIVSVLPYLFPLMDGLQYGRFLLGSDDAGANPFVVIVALLYALYRSIPFSGFVAFFALNFLSGNPSLNRLVRFNMQQAIFLDIALIFPSLVLGLGGIIAGSAGSPVSNAAGELFSDVIFGTLLLTLLYCTISSLLGKEPSNIPIISQSVKQRMPTIDMFDDSGRFVPFKKDDEDEKSDKK</sequence>
<keyword evidence="7" id="KW-0175">Coiled coil</keyword>
<keyword evidence="5 9" id="KW-1133">Transmembrane helix</keyword>
<feature type="transmembrane region" description="Helical" evidence="9">
    <location>
        <begin position="360"/>
        <end position="385"/>
    </location>
</feature>
<dbReference type="Gene3D" id="1.10.238.10">
    <property type="entry name" value="EF-hand"/>
    <property type="match status" value="1"/>
</dbReference>
<dbReference type="PROSITE" id="PS00018">
    <property type="entry name" value="EF_HAND_1"/>
    <property type="match status" value="1"/>
</dbReference>
<dbReference type="SUPFAM" id="SSF47473">
    <property type="entry name" value="EF-hand"/>
    <property type="match status" value="1"/>
</dbReference>
<protein>
    <recommendedName>
        <fullName evidence="10">EF-hand domain-containing protein</fullName>
    </recommendedName>
</protein>
<dbReference type="PANTHER" id="PTHR33510:SF5">
    <property type="entry name" value="PROTEIN TIC 20-II, CHLOROPLASTIC"/>
    <property type="match status" value="1"/>
</dbReference>
<dbReference type="PANTHER" id="PTHR33510">
    <property type="entry name" value="PROTEIN TIC 20-II, CHLOROPLASTIC"/>
    <property type="match status" value="1"/>
</dbReference>
<feature type="region of interest" description="Disordered" evidence="8">
    <location>
        <begin position="1"/>
        <end position="23"/>
    </location>
</feature>
<evidence type="ECO:0000313" key="11">
    <source>
        <dbReference type="EMBL" id="KAL3768037.1"/>
    </source>
</evidence>
<evidence type="ECO:0000256" key="5">
    <source>
        <dbReference type="ARBA" id="ARBA00022989"/>
    </source>
</evidence>
<feature type="transmembrane region" description="Helical" evidence="9">
    <location>
        <begin position="329"/>
        <end position="348"/>
    </location>
</feature>
<keyword evidence="6 9" id="KW-0472">Membrane</keyword>
<proteinExistence type="inferred from homology"/>
<dbReference type="AlphaFoldDB" id="A0ABD3N0H8"/>
<feature type="transmembrane region" description="Helical" evidence="9">
    <location>
        <begin position="421"/>
        <end position="440"/>
    </location>
</feature>
<dbReference type="Pfam" id="PF13499">
    <property type="entry name" value="EF-hand_7"/>
    <property type="match status" value="1"/>
</dbReference>
<evidence type="ECO:0000256" key="6">
    <source>
        <dbReference type="ARBA" id="ARBA00023136"/>
    </source>
</evidence>
<feature type="domain" description="EF-hand" evidence="10">
    <location>
        <begin position="608"/>
        <end position="643"/>
    </location>
</feature>
<feature type="transmembrane region" description="Helical" evidence="9">
    <location>
        <begin position="800"/>
        <end position="822"/>
    </location>
</feature>
<dbReference type="SMART" id="SM00054">
    <property type="entry name" value="EFh"/>
    <property type="match status" value="2"/>
</dbReference>
<dbReference type="GO" id="GO:0031969">
    <property type="term" value="C:chloroplast membrane"/>
    <property type="evidence" value="ECO:0007669"/>
    <property type="project" value="UniProtKB-SubCell"/>
</dbReference>
<keyword evidence="3 9" id="KW-0812">Transmembrane</keyword>
<organism evidence="11 12">
    <name type="scientific">Discostella pseudostelligera</name>
    <dbReference type="NCBI Taxonomy" id="259834"/>
    <lineage>
        <taxon>Eukaryota</taxon>
        <taxon>Sar</taxon>
        <taxon>Stramenopiles</taxon>
        <taxon>Ochrophyta</taxon>
        <taxon>Bacillariophyta</taxon>
        <taxon>Coscinodiscophyceae</taxon>
        <taxon>Thalassiosirophycidae</taxon>
        <taxon>Stephanodiscales</taxon>
        <taxon>Stephanodiscaceae</taxon>
        <taxon>Discostella</taxon>
    </lineage>
</organism>
<dbReference type="InterPro" id="IPR002048">
    <property type="entry name" value="EF_hand_dom"/>
</dbReference>
<feature type="compositionally biased region" description="Polar residues" evidence="8">
    <location>
        <begin position="86"/>
        <end position="104"/>
    </location>
</feature>
<dbReference type="Pfam" id="PF16166">
    <property type="entry name" value="TIC20"/>
    <property type="match status" value="1"/>
</dbReference>
<name>A0ABD3N0H8_9STRA</name>
<evidence type="ECO:0000256" key="3">
    <source>
        <dbReference type="ARBA" id="ARBA00022692"/>
    </source>
</evidence>
<dbReference type="CDD" id="cd00051">
    <property type="entry name" value="EFh"/>
    <property type="match status" value="1"/>
</dbReference>
<gene>
    <name evidence="11" type="ORF">ACHAWU_005495</name>
</gene>
<evidence type="ECO:0000256" key="8">
    <source>
        <dbReference type="SAM" id="MobiDB-lite"/>
    </source>
</evidence>
<feature type="compositionally biased region" description="Low complexity" evidence="8">
    <location>
        <begin position="289"/>
        <end position="308"/>
    </location>
</feature>
<feature type="transmembrane region" description="Helical" evidence="9">
    <location>
        <begin position="766"/>
        <end position="788"/>
    </location>
</feature>
<dbReference type="InterPro" id="IPR005691">
    <property type="entry name" value="Tic20"/>
</dbReference>
<evidence type="ECO:0000256" key="9">
    <source>
        <dbReference type="SAM" id="Phobius"/>
    </source>
</evidence>
<keyword evidence="4" id="KW-0106">Calcium</keyword>
<feature type="coiled-coil region" evidence="7">
    <location>
        <begin position="540"/>
        <end position="574"/>
    </location>
</feature>
<evidence type="ECO:0000313" key="12">
    <source>
        <dbReference type="Proteomes" id="UP001530293"/>
    </source>
</evidence>
<dbReference type="PROSITE" id="PS50222">
    <property type="entry name" value="EF_HAND_2"/>
    <property type="match status" value="2"/>
</dbReference>
<dbReference type="InterPro" id="IPR018247">
    <property type="entry name" value="EF_Hand_1_Ca_BS"/>
</dbReference>
<feature type="transmembrane region" description="Helical" evidence="9">
    <location>
        <begin position="720"/>
        <end position="745"/>
    </location>
</feature>
<dbReference type="Proteomes" id="UP001530293">
    <property type="component" value="Unassembled WGS sequence"/>
</dbReference>